<reference evidence="16 17" key="1">
    <citation type="submission" date="2016-10" db="EMBL/GenBank/DDBJ databases">
        <title>Rodentibacter gen. nov. and new species.</title>
        <authorList>
            <person name="Christensen H."/>
        </authorList>
    </citation>
    <scope>NUCLEOTIDE SEQUENCE [LARGE SCALE GENOMIC DNA]</scope>
    <source>
        <strain evidence="16 17">CCUG17206</strain>
    </source>
</reference>
<dbReference type="Gene3D" id="1.20.1550.10">
    <property type="entry name" value="DsbB-like"/>
    <property type="match status" value="1"/>
</dbReference>
<sequence length="177" mass="20192">MLALFKQFSEKRSTWFLLAFSSLALELTALYFQYGMGLQPCVLCVYERLAMSGLFLAGIIGFLAPRSLIVRLISLALGLFSGIKGLIIAIRHLDLQMNPAPWKQCEFLPNFPETLPFHQWFPSIFNPTGTCDNSQWSLFGITMVQWLVAIFAVYVIVLVVILIAQVKKTRRQRRLFN</sequence>
<organism evidence="16 17">
    <name type="scientific">Rodentibacter rarus</name>
    <dbReference type="NCBI Taxonomy" id="1908260"/>
    <lineage>
        <taxon>Bacteria</taxon>
        <taxon>Pseudomonadati</taxon>
        <taxon>Pseudomonadota</taxon>
        <taxon>Gammaproteobacteria</taxon>
        <taxon>Pasteurellales</taxon>
        <taxon>Pasteurellaceae</taxon>
        <taxon>Rodentibacter</taxon>
    </lineage>
</organism>
<evidence type="ECO:0000313" key="16">
    <source>
        <dbReference type="EMBL" id="OOF44831.1"/>
    </source>
</evidence>
<evidence type="ECO:0000313" key="17">
    <source>
        <dbReference type="Proteomes" id="UP000189433"/>
    </source>
</evidence>
<keyword evidence="13 14" id="KW-0676">Redox-active center</keyword>
<feature type="topological domain" description="Cytoplasmic" evidence="14">
    <location>
        <begin position="1"/>
        <end position="14"/>
    </location>
</feature>
<dbReference type="NCBIfam" id="NF002485">
    <property type="entry name" value="PRK01749.1"/>
    <property type="match status" value="1"/>
</dbReference>
<dbReference type="GO" id="GO:0015035">
    <property type="term" value="F:protein-disulfide reductase activity"/>
    <property type="evidence" value="ECO:0007669"/>
    <property type="project" value="UniProtKB-UniRule"/>
</dbReference>
<keyword evidence="11 14" id="KW-1015">Disulfide bond</keyword>
<keyword evidence="17" id="KW-1185">Reference proteome</keyword>
<evidence type="ECO:0000256" key="8">
    <source>
        <dbReference type="ARBA" id="ARBA00022989"/>
    </source>
</evidence>
<evidence type="ECO:0000256" key="5">
    <source>
        <dbReference type="ARBA" id="ARBA00022519"/>
    </source>
</evidence>
<evidence type="ECO:0000256" key="12">
    <source>
        <dbReference type="ARBA" id="ARBA00023186"/>
    </source>
</evidence>
<keyword evidence="8 14" id="KW-1133">Transmembrane helix</keyword>
<dbReference type="InterPro" id="IPR022920">
    <property type="entry name" value="Disulphide_bond_form_DsbB"/>
</dbReference>
<dbReference type="SUPFAM" id="SSF158442">
    <property type="entry name" value="DsbB-like"/>
    <property type="match status" value="1"/>
</dbReference>
<comment type="similarity">
    <text evidence="2 14">Belongs to the DsbB family.</text>
</comment>
<dbReference type="GO" id="GO:0006457">
    <property type="term" value="P:protein folding"/>
    <property type="evidence" value="ECO:0007669"/>
    <property type="project" value="InterPro"/>
</dbReference>
<dbReference type="InterPro" id="IPR003752">
    <property type="entry name" value="DiS_bond_form_DsbB/BdbC"/>
</dbReference>
<dbReference type="HAMAP" id="MF_00286">
    <property type="entry name" value="DsbB"/>
    <property type="match status" value="1"/>
</dbReference>
<dbReference type="PANTHER" id="PTHR36570">
    <property type="entry name" value="DISULFIDE BOND FORMATION PROTEIN B"/>
    <property type="match status" value="1"/>
</dbReference>
<evidence type="ECO:0000256" key="6">
    <source>
        <dbReference type="ARBA" id="ARBA00022692"/>
    </source>
</evidence>
<evidence type="ECO:0000256" key="3">
    <source>
        <dbReference type="ARBA" id="ARBA00022448"/>
    </source>
</evidence>
<keyword evidence="10 14" id="KW-0472">Membrane</keyword>
<evidence type="ECO:0000256" key="1">
    <source>
        <dbReference type="ARBA" id="ARBA00004429"/>
    </source>
</evidence>
<evidence type="ECO:0000256" key="15">
    <source>
        <dbReference type="SAM" id="Phobius"/>
    </source>
</evidence>
<evidence type="ECO:0000256" key="14">
    <source>
        <dbReference type="HAMAP-Rule" id="MF_00286"/>
    </source>
</evidence>
<protein>
    <recommendedName>
        <fullName evidence="14">Disulfide bond formation protein B</fullName>
    </recommendedName>
    <alternativeName>
        <fullName evidence="14">Disulfide oxidoreductase</fullName>
    </alternativeName>
</protein>
<feature type="transmembrane region" description="Helical" evidence="15">
    <location>
        <begin position="45"/>
        <end position="65"/>
    </location>
</feature>
<accession>A0A1V3IRU4</accession>
<evidence type="ECO:0000256" key="2">
    <source>
        <dbReference type="ARBA" id="ARBA00008823"/>
    </source>
</evidence>
<dbReference type="PANTHER" id="PTHR36570:SF2">
    <property type="entry name" value="DISULFIDE BOND FORMATION PROTEIN B"/>
    <property type="match status" value="1"/>
</dbReference>
<keyword evidence="7 14" id="KW-0249">Electron transport</keyword>
<dbReference type="RefSeq" id="WP_077414535.1">
    <property type="nucleotide sequence ID" value="NZ_MLHI01000008.1"/>
</dbReference>
<dbReference type="Proteomes" id="UP000189433">
    <property type="component" value="Unassembled WGS sequence"/>
</dbReference>
<comment type="function">
    <text evidence="14">Required for disulfide bond formation in some periplasmic proteins. Acts by oxidizing the DsbA protein.</text>
</comment>
<dbReference type="GO" id="GO:0009055">
    <property type="term" value="F:electron transfer activity"/>
    <property type="evidence" value="ECO:0007669"/>
    <property type="project" value="UniProtKB-UniRule"/>
</dbReference>
<feature type="disulfide bond" description="Redox-active" evidence="14">
    <location>
        <begin position="105"/>
        <end position="131"/>
    </location>
</feature>
<feature type="transmembrane region" description="Helical" evidence="15">
    <location>
        <begin position="72"/>
        <end position="93"/>
    </location>
</feature>
<comment type="caution">
    <text evidence="16">The sequence shown here is derived from an EMBL/GenBank/DDBJ whole genome shotgun (WGS) entry which is preliminary data.</text>
</comment>
<feature type="disulfide bond" description="Redox-active" evidence="14">
    <location>
        <begin position="41"/>
        <end position="44"/>
    </location>
</feature>
<comment type="caution">
    <text evidence="14">Lacks conserved residue(s) required for the propagation of feature annotation.</text>
</comment>
<dbReference type="AlphaFoldDB" id="A0A1V3IRU4"/>
<keyword evidence="5" id="KW-0997">Cell inner membrane</keyword>
<keyword evidence="4 14" id="KW-1003">Cell membrane</keyword>
<feature type="transmembrane region" description="Helical" evidence="15">
    <location>
        <begin position="143"/>
        <end position="164"/>
    </location>
</feature>
<feature type="topological domain" description="Cytoplasmic" evidence="14">
    <location>
        <begin position="165"/>
        <end position="177"/>
    </location>
</feature>
<dbReference type="OrthoDB" id="3711263at2"/>
<dbReference type="STRING" id="1908260.BKK50_01155"/>
<evidence type="ECO:0000256" key="13">
    <source>
        <dbReference type="ARBA" id="ARBA00023284"/>
    </source>
</evidence>
<evidence type="ECO:0000256" key="7">
    <source>
        <dbReference type="ARBA" id="ARBA00022982"/>
    </source>
</evidence>
<comment type="subcellular location">
    <subcellularLocation>
        <location evidence="1">Cell inner membrane</location>
        <topology evidence="1">Multi-pass membrane protein</topology>
    </subcellularLocation>
    <subcellularLocation>
        <location evidence="14">Cell membrane</location>
        <topology evidence="14">Multi-pass membrane protein</topology>
    </subcellularLocation>
</comment>
<evidence type="ECO:0000256" key="9">
    <source>
        <dbReference type="ARBA" id="ARBA00023002"/>
    </source>
</evidence>
<evidence type="ECO:0000256" key="4">
    <source>
        <dbReference type="ARBA" id="ARBA00022475"/>
    </source>
</evidence>
<dbReference type="GO" id="GO:0005886">
    <property type="term" value="C:plasma membrane"/>
    <property type="evidence" value="ECO:0007669"/>
    <property type="project" value="UniProtKB-SubCell"/>
</dbReference>
<keyword evidence="9 14" id="KW-0560">Oxidoreductase</keyword>
<name>A0A1V3IRU4_9PAST</name>
<keyword evidence="12 14" id="KW-0143">Chaperone</keyword>
<keyword evidence="6 14" id="KW-0812">Transmembrane</keyword>
<evidence type="ECO:0000256" key="11">
    <source>
        <dbReference type="ARBA" id="ARBA00023157"/>
    </source>
</evidence>
<keyword evidence="3 14" id="KW-0813">Transport</keyword>
<dbReference type="InterPro" id="IPR050183">
    <property type="entry name" value="DsbB"/>
</dbReference>
<dbReference type="EMBL" id="MLHJ01000009">
    <property type="protein sequence ID" value="OOF44831.1"/>
    <property type="molecule type" value="Genomic_DNA"/>
</dbReference>
<gene>
    <name evidence="14" type="primary">dsbB</name>
    <name evidence="16" type="ORF">BKK50_01155</name>
</gene>
<feature type="topological domain" description="Periplasmic" evidence="14">
    <location>
        <begin position="32"/>
        <end position="49"/>
    </location>
</feature>
<evidence type="ECO:0000256" key="10">
    <source>
        <dbReference type="ARBA" id="ARBA00023136"/>
    </source>
</evidence>
<dbReference type="InterPro" id="IPR023380">
    <property type="entry name" value="DsbB-like_sf"/>
</dbReference>
<dbReference type="Pfam" id="PF02600">
    <property type="entry name" value="DsbB"/>
    <property type="match status" value="1"/>
</dbReference>
<proteinExistence type="inferred from homology"/>
<feature type="topological domain" description="Periplasmic" evidence="14">
    <location>
        <begin position="91"/>
        <end position="145"/>
    </location>
</feature>